<reference evidence="2 3" key="1">
    <citation type="journal article" date="2013" name="Nat. Commun.">
        <title>The evolution and pathogenic mechanisms of the rice sheath blight pathogen.</title>
        <authorList>
            <person name="Zheng A."/>
            <person name="Lin R."/>
            <person name="Xu L."/>
            <person name="Qin P."/>
            <person name="Tang C."/>
            <person name="Ai P."/>
            <person name="Zhang D."/>
            <person name="Liu Y."/>
            <person name="Sun Z."/>
            <person name="Feng H."/>
            <person name="Wang Y."/>
            <person name="Chen Y."/>
            <person name="Liang X."/>
            <person name="Fu R."/>
            <person name="Li Q."/>
            <person name="Zhang J."/>
            <person name="Yu X."/>
            <person name="Xie Z."/>
            <person name="Ding L."/>
            <person name="Guan P."/>
            <person name="Tang J."/>
            <person name="Liang Y."/>
            <person name="Wang S."/>
            <person name="Deng Q."/>
            <person name="Li S."/>
            <person name="Zhu J."/>
            <person name="Wang L."/>
            <person name="Liu H."/>
            <person name="Li P."/>
        </authorList>
    </citation>
    <scope>NUCLEOTIDE SEQUENCE [LARGE SCALE GENOMIC DNA]</scope>
    <source>
        <strain evidence="3">AG-1 IA</strain>
    </source>
</reference>
<dbReference type="HOGENOM" id="CLU_3015827_0_0_1"/>
<dbReference type="AlphaFoldDB" id="L8WQU1"/>
<organism evidence="2 3">
    <name type="scientific">Thanatephorus cucumeris (strain AG1-IA)</name>
    <name type="common">Rice sheath blight fungus</name>
    <name type="synonym">Rhizoctonia solani</name>
    <dbReference type="NCBI Taxonomy" id="983506"/>
    <lineage>
        <taxon>Eukaryota</taxon>
        <taxon>Fungi</taxon>
        <taxon>Dikarya</taxon>
        <taxon>Basidiomycota</taxon>
        <taxon>Agaricomycotina</taxon>
        <taxon>Agaricomycetes</taxon>
        <taxon>Cantharellales</taxon>
        <taxon>Ceratobasidiaceae</taxon>
        <taxon>Rhizoctonia</taxon>
        <taxon>Rhizoctonia solani AG-1</taxon>
    </lineage>
</organism>
<dbReference type="Proteomes" id="UP000011668">
    <property type="component" value="Unassembled WGS sequence"/>
</dbReference>
<evidence type="ECO:0000313" key="2">
    <source>
        <dbReference type="EMBL" id="ELU39152.1"/>
    </source>
</evidence>
<protein>
    <submittedName>
        <fullName evidence="2">Uncharacterized protein</fullName>
    </submittedName>
</protein>
<keyword evidence="3" id="KW-1185">Reference proteome</keyword>
<sequence>MVSPKLVSVGHARYSTKTRDKGTERVQPTVPSRRYDAGNPSYIGLYSRQYPNVSKL</sequence>
<proteinExistence type="predicted"/>
<accession>L8WQU1</accession>
<dbReference type="EMBL" id="AFRT01001897">
    <property type="protein sequence ID" value="ELU39152.1"/>
    <property type="molecule type" value="Genomic_DNA"/>
</dbReference>
<gene>
    <name evidence="2" type="ORF">AG1IA_06818</name>
</gene>
<feature type="region of interest" description="Disordered" evidence="1">
    <location>
        <begin position="1"/>
        <end position="36"/>
    </location>
</feature>
<name>L8WQU1_THACA</name>
<evidence type="ECO:0000313" key="3">
    <source>
        <dbReference type="Proteomes" id="UP000011668"/>
    </source>
</evidence>
<comment type="caution">
    <text evidence="2">The sequence shown here is derived from an EMBL/GenBank/DDBJ whole genome shotgun (WGS) entry which is preliminary data.</text>
</comment>
<evidence type="ECO:0000256" key="1">
    <source>
        <dbReference type="SAM" id="MobiDB-lite"/>
    </source>
</evidence>